<evidence type="ECO:0000313" key="2">
    <source>
        <dbReference type="EMBL" id="HIZ23889.1"/>
    </source>
</evidence>
<dbReference type="AlphaFoldDB" id="A0A9D2DVP4"/>
<proteinExistence type="predicted"/>
<keyword evidence="1" id="KW-0812">Transmembrane</keyword>
<feature type="transmembrane region" description="Helical" evidence="1">
    <location>
        <begin position="70"/>
        <end position="91"/>
    </location>
</feature>
<keyword evidence="1" id="KW-0472">Membrane</keyword>
<organism evidence="2 3">
    <name type="scientific">Candidatus Gallimonas intestinigallinarum</name>
    <dbReference type="NCBI Taxonomy" id="2838604"/>
    <lineage>
        <taxon>Bacteria</taxon>
        <taxon>Bacillati</taxon>
        <taxon>Bacillota</taxon>
        <taxon>Clostridia</taxon>
        <taxon>Candidatus Gallimonas</taxon>
    </lineage>
</organism>
<dbReference type="Proteomes" id="UP000824044">
    <property type="component" value="Unassembled WGS sequence"/>
</dbReference>
<accession>A0A9D2DVP4</accession>
<keyword evidence="1" id="KW-1133">Transmembrane helix</keyword>
<gene>
    <name evidence="2" type="ORF">H9812_00215</name>
</gene>
<evidence type="ECO:0000313" key="3">
    <source>
        <dbReference type="Proteomes" id="UP000824044"/>
    </source>
</evidence>
<name>A0A9D2DVP4_9FIRM</name>
<reference evidence="2" key="2">
    <citation type="submission" date="2021-04" db="EMBL/GenBank/DDBJ databases">
        <authorList>
            <person name="Gilroy R."/>
        </authorList>
    </citation>
    <scope>NUCLEOTIDE SEQUENCE</scope>
    <source>
        <strain evidence="2">CHK33-5263</strain>
    </source>
</reference>
<reference evidence="2" key="1">
    <citation type="journal article" date="2021" name="PeerJ">
        <title>Extensive microbial diversity within the chicken gut microbiome revealed by metagenomics and culture.</title>
        <authorList>
            <person name="Gilroy R."/>
            <person name="Ravi A."/>
            <person name="Getino M."/>
            <person name="Pursley I."/>
            <person name="Horton D.L."/>
            <person name="Alikhan N.F."/>
            <person name="Baker D."/>
            <person name="Gharbi K."/>
            <person name="Hall N."/>
            <person name="Watson M."/>
            <person name="Adriaenssens E.M."/>
            <person name="Foster-Nyarko E."/>
            <person name="Jarju S."/>
            <person name="Secka A."/>
            <person name="Antonio M."/>
            <person name="Oren A."/>
            <person name="Chaudhuri R.R."/>
            <person name="La Ragione R."/>
            <person name="Hildebrand F."/>
            <person name="Pallen M.J."/>
        </authorList>
    </citation>
    <scope>NUCLEOTIDE SEQUENCE</scope>
    <source>
        <strain evidence="2">CHK33-5263</strain>
    </source>
</reference>
<protein>
    <submittedName>
        <fullName evidence="2">Uncharacterized protein</fullName>
    </submittedName>
</protein>
<dbReference type="EMBL" id="DXBS01000004">
    <property type="protein sequence ID" value="HIZ23889.1"/>
    <property type="molecule type" value="Genomic_DNA"/>
</dbReference>
<sequence length="98" mass="11154">MILLTVLLSTYILAVNYYAFRLLKKQQEDTDVGDMQAGDGDGRLLLISAMGGAIAIFVTMFVLRYRLDSMLLMIVLPLLAVVNIYCFYLGFRSIFVFW</sequence>
<comment type="caution">
    <text evidence="2">The sequence shown here is derived from an EMBL/GenBank/DDBJ whole genome shotgun (WGS) entry which is preliminary data.</text>
</comment>
<evidence type="ECO:0000256" key="1">
    <source>
        <dbReference type="SAM" id="Phobius"/>
    </source>
</evidence>
<feature type="transmembrane region" description="Helical" evidence="1">
    <location>
        <begin position="44"/>
        <end position="63"/>
    </location>
</feature>